<organism evidence="7 8">
    <name type="scientific">Paucilactobacillus vaccinostercus DSM 20634</name>
    <dbReference type="NCBI Taxonomy" id="1423813"/>
    <lineage>
        <taxon>Bacteria</taxon>
        <taxon>Bacillati</taxon>
        <taxon>Bacillota</taxon>
        <taxon>Bacilli</taxon>
        <taxon>Lactobacillales</taxon>
        <taxon>Lactobacillaceae</taxon>
        <taxon>Paucilactobacillus</taxon>
    </lineage>
</organism>
<protein>
    <recommendedName>
        <fullName evidence="6">Ribosomal processing cysteine protease Prp</fullName>
    </recommendedName>
</protein>
<comment type="similarity">
    <text evidence="5">Belongs to the Prp family.</text>
</comment>
<evidence type="ECO:0000256" key="5">
    <source>
        <dbReference type="ARBA" id="ARBA00044503"/>
    </source>
</evidence>
<evidence type="ECO:0000313" key="7">
    <source>
        <dbReference type="EMBL" id="KRM62648.1"/>
    </source>
</evidence>
<dbReference type="Proteomes" id="UP000051733">
    <property type="component" value="Unassembled WGS sequence"/>
</dbReference>
<evidence type="ECO:0000256" key="1">
    <source>
        <dbReference type="ARBA" id="ARBA00022517"/>
    </source>
</evidence>
<dbReference type="InterPro" id="IPR007422">
    <property type="entry name" value="Peptidase_Prp"/>
</dbReference>
<dbReference type="GO" id="GO:0006508">
    <property type="term" value="P:proteolysis"/>
    <property type="evidence" value="ECO:0007669"/>
    <property type="project" value="UniProtKB-KW"/>
</dbReference>
<dbReference type="GO" id="GO:0042254">
    <property type="term" value="P:ribosome biogenesis"/>
    <property type="evidence" value="ECO:0007669"/>
    <property type="project" value="UniProtKB-KW"/>
</dbReference>
<keyword evidence="7" id="KW-0687">Ribonucleoprotein</keyword>
<dbReference type="SUPFAM" id="SSF118010">
    <property type="entry name" value="TM1457-like"/>
    <property type="match status" value="1"/>
</dbReference>
<evidence type="ECO:0000256" key="4">
    <source>
        <dbReference type="ARBA" id="ARBA00022807"/>
    </source>
</evidence>
<keyword evidence="8" id="KW-1185">Reference proteome</keyword>
<evidence type="ECO:0000313" key="8">
    <source>
        <dbReference type="Proteomes" id="UP000051733"/>
    </source>
</evidence>
<dbReference type="Pfam" id="PF04327">
    <property type="entry name" value="Peptidase_Prp"/>
    <property type="match status" value="1"/>
</dbReference>
<dbReference type="AlphaFoldDB" id="A0A0R2A5U9"/>
<sequence>MIKAIFSQNATGVIDGFSVTGHADSGPYGQDIVCAAVSGLSITIINGLQQVVGENPKVTLDEENGGLMMVSQLSDKHDTQILLKTFYNGILDMAESYSDFLTVKLDN</sequence>
<keyword evidence="3" id="KW-0378">Hydrolase</keyword>
<dbReference type="EMBL" id="AYYY01000005">
    <property type="protein sequence ID" value="KRM62648.1"/>
    <property type="molecule type" value="Genomic_DNA"/>
</dbReference>
<name>A0A0R2A5U9_9LACO</name>
<dbReference type="Gene3D" id="3.30.70.1490">
    <property type="entry name" value="Cysteine protease Prp"/>
    <property type="match status" value="1"/>
</dbReference>
<reference evidence="7 8" key="1">
    <citation type="journal article" date="2015" name="Genome Announc.">
        <title>Expanding the biotechnology potential of lactobacilli through comparative genomics of 213 strains and associated genera.</title>
        <authorList>
            <person name="Sun Z."/>
            <person name="Harris H.M."/>
            <person name="McCann A."/>
            <person name="Guo C."/>
            <person name="Argimon S."/>
            <person name="Zhang W."/>
            <person name="Yang X."/>
            <person name="Jeffery I.B."/>
            <person name="Cooney J.C."/>
            <person name="Kagawa T.F."/>
            <person name="Liu W."/>
            <person name="Song Y."/>
            <person name="Salvetti E."/>
            <person name="Wrobel A."/>
            <person name="Rasinkangas P."/>
            <person name="Parkhill J."/>
            <person name="Rea M.C."/>
            <person name="O'Sullivan O."/>
            <person name="Ritari J."/>
            <person name="Douillard F.P."/>
            <person name="Paul Ross R."/>
            <person name="Yang R."/>
            <person name="Briner A.E."/>
            <person name="Felis G.E."/>
            <person name="de Vos W.M."/>
            <person name="Barrangou R."/>
            <person name="Klaenhammer T.R."/>
            <person name="Caufield P.W."/>
            <person name="Cui Y."/>
            <person name="Zhang H."/>
            <person name="O'Toole P.W."/>
        </authorList>
    </citation>
    <scope>NUCLEOTIDE SEQUENCE [LARGE SCALE GENOMIC DNA]</scope>
    <source>
        <strain evidence="7 8">DSM 20634</strain>
    </source>
</reference>
<dbReference type="GO" id="GO:0005840">
    <property type="term" value="C:ribosome"/>
    <property type="evidence" value="ECO:0007669"/>
    <property type="project" value="UniProtKB-KW"/>
</dbReference>
<dbReference type="STRING" id="1423813.FC26_GL002225"/>
<evidence type="ECO:0000256" key="2">
    <source>
        <dbReference type="ARBA" id="ARBA00022670"/>
    </source>
</evidence>
<keyword evidence="2" id="KW-0645">Protease</keyword>
<proteinExistence type="inferred from homology"/>
<keyword evidence="7" id="KW-0689">Ribosomal protein</keyword>
<comment type="caution">
    <text evidence="7">The sequence shown here is derived from an EMBL/GenBank/DDBJ whole genome shotgun (WGS) entry which is preliminary data.</text>
</comment>
<dbReference type="CDD" id="cd16332">
    <property type="entry name" value="Prp-like"/>
    <property type="match status" value="1"/>
</dbReference>
<gene>
    <name evidence="7" type="ORF">FC26_GL002225</name>
</gene>
<keyword evidence="1" id="KW-0690">Ribosome biogenesis</keyword>
<dbReference type="GO" id="GO:0008234">
    <property type="term" value="F:cysteine-type peptidase activity"/>
    <property type="evidence" value="ECO:0007669"/>
    <property type="project" value="UniProtKB-KW"/>
</dbReference>
<evidence type="ECO:0000256" key="6">
    <source>
        <dbReference type="ARBA" id="ARBA00044538"/>
    </source>
</evidence>
<dbReference type="RefSeq" id="WP_057777339.1">
    <property type="nucleotide sequence ID" value="NZ_AYYY01000005.1"/>
</dbReference>
<evidence type="ECO:0000256" key="3">
    <source>
        <dbReference type="ARBA" id="ARBA00022801"/>
    </source>
</evidence>
<dbReference type="PANTHER" id="PTHR39178:SF1">
    <property type="entry name" value="RIBOSOMAL-PROCESSING CYSTEINE PROTEASE PRP"/>
    <property type="match status" value="1"/>
</dbReference>
<dbReference type="PANTHER" id="PTHR39178">
    <property type="entry name" value="HYPOTHETICAL RIBOSOME-ASSOCIATED PROTEIN"/>
    <property type="match status" value="1"/>
</dbReference>
<keyword evidence="4" id="KW-0788">Thiol protease</keyword>
<dbReference type="PATRIC" id="fig|1423813.3.peg.2265"/>
<dbReference type="InterPro" id="IPR036764">
    <property type="entry name" value="Peptidase_Prp_sf"/>
</dbReference>
<dbReference type="OrthoDB" id="48998at2"/>
<accession>A0A0R2A5U9</accession>